<dbReference type="EMBL" id="CAXHTA020000017">
    <property type="protein sequence ID" value="CAL5227460.1"/>
    <property type="molecule type" value="Genomic_DNA"/>
</dbReference>
<keyword evidence="6" id="KW-0812">Transmembrane</keyword>
<dbReference type="InterPro" id="IPR002213">
    <property type="entry name" value="UDP_glucos_trans"/>
</dbReference>
<dbReference type="PANTHER" id="PTHR48043:SF145">
    <property type="entry name" value="FI06409P-RELATED"/>
    <property type="match status" value="1"/>
</dbReference>
<evidence type="ECO:0000256" key="5">
    <source>
        <dbReference type="RuleBase" id="RU362057"/>
    </source>
</evidence>
<keyword evidence="6" id="KW-0472">Membrane</keyword>
<evidence type="ECO:0000256" key="7">
    <source>
        <dbReference type="SAM" id="SignalP"/>
    </source>
</evidence>
<keyword evidence="6" id="KW-1133">Transmembrane helix</keyword>
<dbReference type="EC" id="2.4.1.-" evidence="5"/>
<dbReference type="Pfam" id="PF00201">
    <property type="entry name" value="UDPGT"/>
    <property type="match status" value="1"/>
</dbReference>
<feature type="chain" id="PRO_5045942708" description="Glycosyltransferase" evidence="7">
    <location>
        <begin position="19"/>
        <end position="526"/>
    </location>
</feature>
<feature type="signal peptide" evidence="7">
    <location>
        <begin position="1"/>
        <end position="18"/>
    </location>
</feature>
<sequence length="526" mass="57442">MRFLAGLIILAWAAGTHASRIVALPLCGAPSHVFIMWKVCKELVDRGHEVKLVAAASDAGDFEKWDWSGMSITTYREAYNQSEWRQQARNARFKDPVQGGLEGIRMWGQQCDILLSDSHIIAQLKDFKADLLFGDWGYFCTPALSEVLQVPRVTVSNIPIVDPIHTTWDRSTGRRMHVPNMLAYTPQVSTGFSSQMSFAQRVENVITYAVVGLIDWVAFHRSVYLPLSIKHNIDLGSREALRRGVMHLFNIDFALEWPRALPPNVKLVGPLMPEPPQALPADLQAFLESSGDAGVVYVSLGTVCSIGAAEFRELASALSALPAHVVWKVGKDDLPAGLDLGSLGLGDKVKIVHWAPQNDLLGSGHVKAFLTHGGINSLYEAAYHAVPLVGIPLIADQLDNVMKAVHRGFGLAVSPKGGLKAAKIGAALNRVLAEPGFKAAAVKLSTRLRSRTRTPAQEAADWIQHVLDTDGEPYLQTPEDDIPILSLLLLDVLGFFAIATAVPALAAWAGWKHLKRRRLGLKGKLE</sequence>
<evidence type="ECO:0000313" key="9">
    <source>
        <dbReference type="Proteomes" id="UP001497392"/>
    </source>
</evidence>
<keyword evidence="3 4" id="KW-0808">Transferase</keyword>
<gene>
    <name evidence="8" type="primary">g10430</name>
    <name evidence="8" type="ORF">VP750_LOCUS9366</name>
</gene>
<dbReference type="CDD" id="cd03784">
    <property type="entry name" value="GT1_Gtf-like"/>
    <property type="match status" value="1"/>
</dbReference>
<proteinExistence type="inferred from homology"/>
<dbReference type="PANTHER" id="PTHR48043">
    <property type="entry name" value="EG:EG0003.4 PROTEIN-RELATED"/>
    <property type="match status" value="1"/>
</dbReference>
<dbReference type="PROSITE" id="PS00375">
    <property type="entry name" value="UDPGT"/>
    <property type="match status" value="1"/>
</dbReference>
<protein>
    <recommendedName>
        <fullName evidence="5">Glycosyltransferase</fullName>
        <ecNumber evidence="5">2.4.1.-</ecNumber>
    </recommendedName>
</protein>
<dbReference type="InterPro" id="IPR035595">
    <property type="entry name" value="UDP_glycos_trans_CS"/>
</dbReference>
<dbReference type="InterPro" id="IPR050271">
    <property type="entry name" value="UDP-glycosyltransferase"/>
</dbReference>
<accession>A0ABP1G819</accession>
<evidence type="ECO:0000313" key="8">
    <source>
        <dbReference type="EMBL" id="CAL5227460.1"/>
    </source>
</evidence>
<keyword evidence="7" id="KW-0732">Signal</keyword>
<dbReference type="Proteomes" id="UP001497392">
    <property type="component" value="Unassembled WGS sequence"/>
</dbReference>
<comment type="similarity">
    <text evidence="1 4">Belongs to the UDP-glycosyltransferase family.</text>
</comment>
<dbReference type="SUPFAM" id="SSF53756">
    <property type="entry name" value="UDP-Glycosyltransferase/glycogen phosphorylase"/>
    <property type="match status" value="1"/>
</dbReference>
<evidence type="ECO:0000256" key="1">
    <source>
        <dbReference type="ARBA" id="ARBA00009995"/>
    </source>
</evidence>
<evidence type="ECO:0000256" key="3">
    <source>
        <dbReference type="ARBA" id="ARBA00022679"/>
    </source>
</evidence>
<comment type="caution">
    <text evidence="8">The sequence shown here is derived from an EMBL/GenBank/DDBJ whole genome shotgun (WGS) entry which is preliminary data.</text>
</comment>
<feature type="transmembrane region" description="Helical" evidence="6">
    <location>
        <begin position="484"/>
        <end position="511"/>
    </location>
</feature>
<keyword evidence="2 4" id="KW-0328">Glycosyltransferase</keyword>
<name>A0ABP1G819_9CHLO</name>
<evidence type="ECO:0000256" key="2">
    <source>
        <dbReference type="ARBA" id="ARBA00022676"/>
    </source>
</evidence>
<keyword evidence="9" id="KW-1185">Reference proteome</keyword>
<organism evidence="8 9">
    <name type="scientific">Coccomyxa viridis</name>
    <dbReference type="NCBI Taxonomy" id="1274662"/>
    <lineage>
        <taxon>Eukaryota</taxon>
        <taxon>Viridiplantae</taxon>
        <taxon>Chlorophyta</taxon>
        <taxon>core chlorophytes</taxon>
        <taxon>Trebouxiophyceae</taxon>
        <taxon>Trebouxiophyceae incertae sedis</taxon>
        <taxon>Coccomyxaceae</taxon>
        <taxon>Coccomyxa</taxon>
    </lineage>
</organism>
<evidence type="ECO:0000256" key="6">
    <source>
        <dbReference type="SAM" id="Phobius"/>
    </source>
</evidence>
<reference evidence="8 9" key="1">
    <citation type="submission" date="2024-06" db="EMBL/GenBank/DDBJ databases">
        <authorList>
            <person name="Kraege A."/>
            <person name="Thomma B."/>
        </authorList>
    </citation>
    <scope>NUCLEOTIDE SEQUENCE [LARGE SCALE GENOMIC DNA]</scope>
</reference>
<dbReference type="Gene3D" id="3.40.50.2000">
    <property type="entry name" value="Glycogen Phosphorylase B"/>
    <property type="match status" value="2"/>
</dbReference>
<evidence type="ECO:0000256" key="4">
    <source>
        <dbReference type="RuleBase" id="RU003718"/>
    </source>
</evidence>